<dbReference type="EMBL" id="JAJUBC010000008">
    <property type="protein sequence ID" value="MDD1793268.1"/>
    <property type="molecule type" value="Genomic_DNA"/>
</dbReference>
<dbReference type="InterPro" id="IPR007553">
    <property type="entry name" value="2-thiour_desulf"/>
</dbReference>
<dbReference type="RefSeq" id="WP_274164129.1">
    <property type="nucleotide sequence ID" value="NZ_JAJUBC010000008.1"/>
</dbReference>
<dbReference type="PANTHER" id="PTHR30087:SF1">
    <property type="entry name" value="HYPOTHETICAL CYTOSOLIC PROTEIN"/>
    <property type="match status" value="1"/>
</dbReference>
<gene>
    <name evidence="1" type="ORF">LRP50_09030</name>
</gene>
<dbReference type="Pfam" id="PF04463">
    <property type="entry name" value="2-thiour_desulf"/>
    <property type="match status" value="1"/>
</dbReference>
<evidence type="ECO:0000313" key="1">
    <source>
        <dbReference type="EMBL" id="MDD1793268.1"/>
    </source>
</evidence>
<accession>A0ABT5QZ19</accession>
<dbReference type="PANTHER" id="PTHR30087">
    <property type="entry name" value="INNER MEMBRANE PROTEIN"/>
    <property type="match status" value="1"/>
</dbReference>
<keyword evidence="2" id="KW-1185">Reference proteome</keyword>
<sequence length="156" mass="16577">MAKVLVSSCLLGCKVRYDGNNLEVKSSEFDEFIQSNDITPFCPEVAGGLPIPRIPAEICGGTGDDVLNGSAKIFGKDGRDVTKAFLNGAELALKTCLDNKIEYAVLTESSPSCGSSIIYNGKFEGVKVSGKGVTCSLLENNGIKVTSQHELEKLKI</sequence>
<proteinExistence type="predicted"/>
<dbReference type="Proteomes" id="UP001149400">
    <property type="component" value="Unassembled WGS sequence"/>
</dbReference>
<evidence type="ECO:0000313" key="2">
    <source>
        <dbReference type="Proteomes" id="UP001149400"/>
    </source>
</evidence>
<reference evidence="1" key="1">
    <citation type="submission" date="2021-12" db="EMBL/GenBank/DDBJ databases">
        <title>Enterovibrio ZSDZ35 sp. nov. and Enterovibrio ZSDZ42 sp. nov., isolated from coastal seawater in Qingdao.</title>
        <authorList>
            <person name="Zhang P."/>
        </authorList>
    </citation>
    <scope>NUCLEOTIDE SEQUENCE</scope>
    <source>
        <strain evidence="1">ZSDZ42</strain>
    </source>
</reference>
<protein>
    <submittedName>
        <fullName evidence="1">DUF523 domain-containing protein</fullName>
    </submittedName>
</protein>
<comment type="caution">
    <text evidence="1">The sequence shown here is derived from an EMBL/GenBank/DDBJ whole genome shotgun (WGS) entry which is preliminary data.</text>
</comment>
<organism evidence="1 2">
    <name type="scientific">Enterovibrio gelatinilyticus</name>
    <dbReference type="NCBI Taxonomy" id="2899819"/>
    <lineage>
        <taxon>Bacteria</taxon>
        <taxon>Pseudomonadati</taxon>
        <taxon>Pseudomonadota</taxon>
        <taxon>Gammaproteobacteria</taxon>
        <taxon>Vibrionales</taxon>
        <taxon>Vibrionaceae</taxon>
        <taxon>Enterovibrio</taxon>
    </lineage>
</organism>
<name>A0ABT5QZ19_9GAMM</name>